<keyword evidence="2" id="KW-1133">Transmembrane helix</keyword>
<protein>
    <submittedName>
        <fullName evidence="3">Uncharacterized protein</fullName>
    </submittedName>
</protein>
<evidence type="ECO:0000313" key="4">
    <source>
        <dbReference type="Proteomes" id="UP001050691"/>
    </source>
</evidence>
<keyword evidence="2" id="KW-0812">Transmembrane</keyword>
<accession>A0AAV5AN50</accession>
<dbReference type="EMBL" id="BPWL01000012">
    <property type="protein sequence ID" value="GJJ16034.1"/>
    <property type="molecule type" value="Genomic_DNA"/>
</dbReference>
<proteinExistence type="predicted"/>
<sequence length="290" mass="31636">MRFLIINSAPAKNETTLTAFYLNPPVLSSDSESVLLPNSSSSSTKQPNTSASVYTNGTDSDKESLTLKQIEFNETEDHLTALCSSVHKEIATYLVISSTLSLLLGLASFSNLKPSVFPRKITSQPLSTMPTLIVTPINENKLKCSNVNGNESTNLRTHALTGSESKFPSNCGSHHYAQYGVNESSEFGNTKYLRKKASSKTSKNKDILEEPTYAYASATYLQNVKTNNGDTNTAAINWISTLNKLLLVFGVFLSIFLPTISSSGLPLILYSTSNGFLIEINILYGYARND</sequence>
<name>A0AAV5AN50_9AGAM</name>
<feature type="compositionally biased region" description="Low complexity" evidence="1">
    <location>
        <begin position="33"/>
        <end position="52"/>
    </location>
</feature>
<comment type="caution">
    <text evidence="3">The sequence shown here is derived from an EMBL/GenBank/DDBJ whole genome shotgun (WGS) entry which is preliminary data.</text>
</comment>
<evidence type="ECO:0000256" key="1">
    <source>
        <dbReference type="SAM" id="MobiDB-lite"/>
    </source>
</evidence>
<evidence type="ECO:0000313" key="3">
    <source>
        <dbReference type="EMBL" id="GJJ16034.1"/>
    </source>
</evidence>
<feature type="region of interest" description="Disordered" evidence="1">
    <location>
        <begin position="33"/>
        <end position="60"/>
    </location>
</feature>
<dbReference type="Proteomes" id="UP001050691">
    <property type="component" value="Unassembled WGS sequence"/>
</dbReference>
<keyword evidence="4" id="KW-1185">Reference proteome</keyword>
<gene>
    <name evidence="3" type="ORF">Clacol_010313</name>
</gene>
<dbReference type="AlphaFoldDB" id="A0AAV5AN50"/>
<organism evidence="3 4">
    <name type="scientific">Clathrus columnatus</name>
    <dbReference type="NCBI Taxonomy" id="1419009"/>
    <lineage>
        <taxon>Eukaryota</taxon>
        <taxon>Fungi</taxon>
        <taxon>Dikarya</taxon>
        <taxon>Basidiomycota</taxon>
        <taxon>Agaricomycotina</taxon>
        <taxon>Agaricomycetes</taxon>
        <taxon>Phallomycetidae</taxon>
        <taxon>Phallales</taxon>
        <taxon>Clathraceae</taxon>
        <taxon>Clathrus</taxon>
    </lineage>
</organism>
<feature type="transmembrane region" description="Helical" evidence="2">
    <location>
        <begin position="245"/>
        <end position="261"/>
    </location>
</feature>
<evidence type="ECO:0000256" key="2">
    <source>
        <dbReference type="SAM" id="Phobius"/>
    </source>
</evidence>
<feature type="transmembrane region" description="Helical" evidence="2">
    <location>
        <begin position="90"/>
        <end position="112"/>
    </location>
</feature>
<reference evidence="3" key="1">
    <citation type="submission" date="2021-10" db="EMBL/GenBank/DDBJ databases">
        <title>De novo Genome Assembly of Clathrus columnatus (Basidiomycota, Fungi) Using Illumina and Nanopore Sequence Data.</title>
        <authorList>
            <person name="Ogiso-Tanaka E."/>
            <person name="Itagaki H."/>
            <person name="Hosoya T."/>
            <person name="Hosaka K."/>
        </authorList>
    </citation>
    <scope>NUCLEOTIDE SEQUENCE</scope>
    <source>
        <strain evidence="3">MO-923</strain>
    </source>
</reference>
<keyword evidence="2" id="KW-0472">Membrane</keyword>
<feature type="transmembrane region" description="Helical" evidence="2">
    <location>
        <begin position="267"/>
        <end position="287"/>
    </location>
</feature>